<dbReference type="EMBL" id="CASHSV030000311">
    <property type="protein sequence ID" value="CAJ2657082.1"/>
    <property type="molecule type" value="Genomic_DNA"/>
</dbReference>
<protein>
    <submittedName>
        <fullName evidence="1">Uncharacterized protein</fullName>
    </submittedName>
</protein>
<accession>A0ACB0KII7</accession>
<organism evidence="1 2">
    <name type="scientific">Trifolium pratense</name>
    <name type="common">Red clover</name>
    <dbReference type="NCBI Taxonomy" id="57577"/>
    <lineage>
        <taxon>Eukaryota</taxon>
        <taxon>Viridiplantae</taxon>
        <taxon>Streptophyta</taxon>
        <taxon>Embryophyta</taxon>
        <taxon>Tracheophyta</taxon>
        <taxon>Spermatophyta</taxon>
        <taxon>Magnoliopsida</taxon>
        <taxon>eudicotyledons</taxon>
        <taxon>Gunneridae</taxon>
        <taxon>Pentapetalae</taxon>
        <taxon>rosids</taxon>
        <taxon>fabids</taxon>
        <taxon>Fabales</taxon>
        <taxon>Fabaceae</taxon>
        <taxon>Papilionoideae</taxon>
        <taxon>50 kb inversion clade</taxon>
        <taxon>NPAAA clade</taxon>
        <taxon>Hologalegina</taxon>
        <taxon>IRL clade</taxon>
        <taxon>Trifolieae</taxon>
        <taxon>Trifolium</taxon>
    </lineage>
</organism>
<reference evidence="1" key="1">
    <citation type="submission" date="2023-10" db="EMBL/GenBank/DDBJ databases">
        <authorList>
            <person name="Rodriguez Cubillos JULIANA M."/>
            <person name="De Vega J."/>
        </authorList>
    </citation>
    <scope>NUCLEOTIDE SEQUENCE</scope>
</reference>
<proteinExistence type="predicted"/>
<name>A0ACB0KII7_TRIPR</name>
<gene>
    <name evidence="1" type="ORF">MILVUS5_LOCUS23711</name>
</gene>
<dbReference type="Proteomes" id="UP001177021">
    <property type="component" value="Unassembled WGS sequence"/>
</dbReference>
<sequence>MCCSEENKTTLGTYALREEAIVWWRNVRLRIGVDGVAIVWETFKREFLRKYFPADVKNKKVIEFMELKQGNLSVAEYTAKFEALCVFSPHYNTVEAEEDKATLANINVLKGLFQRYGEASGQIINPSKSTFYVGSIYATRINRIVDMLGFFVGTLPFIYLGVPIFNGKPKACHLQPIADRIKAKLAAWKASLLSIAGRVQIVKSIIHGMLIYSFMIYAWLISLLKDVDRWIRNFIWSGNVDQRKLVTDAWDKVCTPTNEGGLGLRSLRHINEATNLKLCWELFTSFNHWASLLRARVMRSYGIIDYHISSSIWSGIKHHIPNVTDNTCWQLGKGDQINFWTDSWVGDPLVDLLDIPRHFHALLQAKVAQFIANDHWLIPHSITSSYPNLVSLLNSVTIPISKANDELRWIHSDSGVLSFKDAYLFHRSIGQHIPWAKIILCEDIPPSKSCLMWRIMHNRLPTDDLLSRRGCYIVSKCDLCREDVETIHHIFCDCCFSKDIWHWNSSFWKLLMSMSIIPKHLSSKKSCGNLRFIIGLNAIQMVQRWVAPGLLLVGGKSALTVQMFLRTIAVSNVSLMLDSCCVWPWTLPSKLLSSGCEVGQEVEKGYVRNFPRHDITYLTGSKLVDSYKKLYVKNLT</sequence>
<evidence type="ECO:0000313" key="1">
    <source>
        <dbReference type="EMBL" id="CAJ2657082.1"/>
    </source>
</evidence>
<comment type="caution">
    <text evidence="1">The sequence shown here is derived from an EMBL/GenBank/DDBJ whole genome shotgun (WGS) entry which is preliminary data.</text>
</comment>
<evidence type="ECO:0000313" key="2">
    <source>
        <dbReference type="Proteomes" id="UP001177021"/>
    </source>
</evidence>
<keyword evidence="2" id="KW-1185">Reference proteome</keyword>